<reference evidence="1 2" key="1">
    <citation type="submission" date="2014-03" db="EMBL/GenBank/DDBJ databases">
        <title>Draft Genome Sequences of Four Burkholderia Strains.</title>
        <authorList>
            <person name="Liu X.Y."/>
            <person name="Li C.X."/>
            <person name="Xu J.H."/>
        </authorList>
    </citation>
    <scope>NUCLEOTIDE SEQUENCE [LARGE SCALE GENOMIC DNA]</scope>
    <source>
        <strain evidence="1 2">OP-1</strain>
    </source>
</reference>
<comment type="caution">
    <text evidence="1">The sequence shown here is derived from an EMBL/GenBank/DDBJ whole genome shotgun (WGS) entry which is preliminary data.</text>
</comment>
<evidence type="ECO:0000313" key="2">
    <source>
        <dbReference type="Proteomes" id="UP000027451"/>
    </source>
</evidence>
<dbReference type="Proteomes" id="UP000027451">
    <property type="component" value="Unassembled WGS sequence"/>
</dbReference>
<evidence type="ECO:0000313" key="1">
    <source>
        <dbReference type="EMBL" id="KDR31544.1"/>
    </source>
</evidence>
<dbReference type="EMBL" id="JFHD01000005">
    <property type="protein sequence ID" value="KDR31544.1"/>
    <property type="molecule type" value="Genomic_DNA"/>
</dbReference>
<gene>
    <name evidence="1" type="ORF">BG60_29035</name>
</gene>
<sequence>MRSTYRSTPAALRDALRHVIERGGASSLRALHAGAPSPVALAGSDGTAQAARIRRQLERLDALPRDLLVVAYAPRDIVCVCGSPCCAGRYANPEWKDALNAVLVHVEPLLSGHMANYRLRSTLAANALTRTKETAVAIAARCGVNRMTVAEHARIIEAALMGSPRQAGPFDQALSRVDELLRGAGIVASKEEEAEAA</sequence>
<keyword evidence="2" id="KW-1185">Reference proteome</keyword>
<proteinExistence type="predicted"/>
<protein>
    <recommendedName>
        <fullName evidence="3">DNA-binding protein</fullName>
    </recommendedName>
</protein>
<evidence type="ECO:0008006" key="3">
    <source>
        <dbReference type="Google" id="ProtNLM"/>
    </source>
</evidence>
<accession>A0A656QQ58</accession>
<dbReference type="AlphaFoldDB" id="A0A656QQ58"/>
<organism evidence="1 2">
    <name type="scientific">Caballeronia zhejiangensis</name>
    <dbReference type="NCBI Taxonomy" id="871203"/>
    <lineage>
        <taxon>Bacteria</taxon>
        <taxon>Pseudomonadati</taxon>
        <taxon>Pseudomonadota</taxon>
        <taxon>Betaproteobacteria</taxon>
        <taxon>Burkholderiales</taxon>
        <taxon>Burkholderiaceae</taxon>
        <taxon>Caballeronia</taxon>
    </lineage>
</organism>
<name>A0A656QQ58_9BURK</name>